<dbReference type="SUPFAM" id="SSF50494">
    <property type="entry name" value="Trypsin-like serine proteases"/>
    <property type="match status" value="1"/>
</dbReference>
<evidence type="ECO:0000313" key="5">
    <source>
        <dbReference type="Proteomes" id="UP000006230"/>
    </source>
</evidence>
<accession>Q0FH72</accession>
<dbReference type="InterPro" id="IPR001254">
    <property type="entry name" value="Trypsin_dom"/>
</dbReference>
<dbReference type="MEROPS" id="S01.260"/>
<comment type="caution">
    <text evidence="4">The sequence shown here is derived from an EMBL/GenBank/DDBJ whole genome shotgun (WGS) entry which is preliminary data.</text>
</comment>
<dbReference type="Proteomes" id="UP000006230">
    <property type="component" value="Unassembled WGS sequence"/>
</dbReference>
<dbReference type="RefSeq" id="WP_007799980.1">
    <property type="nucleotide sequence ID" value="NZ_DS022276.1"/>
</dbReference>
<keyword evidence="1 2" id="KW-0732">Signal</keyword>
<organism evidence="4 5">
    <name type="scientific">Salipiger bermudensis (strain DSM 26914 / JCM 13377 / KCTC 12554 / HTCC2601)</name>
    <name type="common">Pelagibaca bermudensis</name>
    <dbReference type="NCBI Taxonomy" id="314265"/>
    <lineage>
        <taxon>Bacteria</taxon>
        <taxon>Pseudomonadati</taxon>
        <taxon>Pseudomonadota</taxon>
        <taxon>Alphaproteobacteria</taxon>
        <taxon>Rhodobacterales</taxon>
        <taxon>Roseobacteraceae</taxon>
        <taxon>Salipiger</taxon>
    </lineage>
</organism>
<dbReference type="SMART" id="SM00020">
    <property type="entry name" value="Tryp_SPc"/>
    <property type="match status" value="1"/>
</dbReference>
<dbReference type="Gene3D" id="2.40.10.10">
    <property type="entry name" value="Trypsin-like serine proteases"/>
    <property type="match status" value="2"/>
</dbReference>
<dbReference type="InterPro" id="IPR043504">
    <property type="entry name" value="Peptidase_S1_PA_chymotrypsin"/>
</dbReference>
<sequence length="247" mass="26189">MVTLGRAARTLVTLLALALPGPLAAQDPETRMMTPREGELPAVARNRLSDWEAVGRLNTRGVSRLGMCSAALVAPDTLLTAAHCVAGPDGNPTAPEMLHFAAGWYGGDHAADSPVASYEVHPQAYAQVQLDVEHDIALVYLAEPITEVTPLKIGSTFAPPYALAGYHDHRPHRLSARFDCDGRPVHQLLFVDCPVRPGNSGGPALSGGPDWQVIGVVSASARGNALVVPVDEWVRGRLLQGAPYTSE</sequence>
<gene>
    <name evidence="4" type="ORF">R2601_23460</name>
</gene>
<dbReference type="PANTHER" id="PTHR15462">
    <property type="entry name" value="SERINE PROTEASE"/>
    <property type="match status" value="1"/>
</dbReference>
<evidence type="ECO:0000313" key="4">
    <source>
        <dbReference type="EMBL" id="EAU43549.1"/>
    </source>
</evidence>
<dbReference type="PANTHER" id="PTHR15462:SF8">
    <property type="entry name" value="SERINE PROTEASE"/>
    <property type="match status" value="1"/>
</dbReference>
<dbReference type="HOGENOM" id="CLU_071546_1_0_5"/>
<dbReference type="GO" id="GO:0004252">
    <property type="term" value="F:serine-type endopeptidase activity"/>
    <property type="evidence" value="ECO:0007669"/>
    <property type="project" value="InterPro"/>
</dbReference>
<dbReference type="PROSITE" id="PS00134">
    <property type="entry name" value="TRYPSIN_HIS"/>
    <property type="match status" value="1"/>
</dbReference>
<evidence type="ECO:0000256" key="2">
    <source>
        <dbReference type="SAM" id="SignalP"/>
    </source>
</evidence>
<dbReference type="STRING" id="314265.R2601_23460"/>
<dbReference type="PROSITE" id="PS50240">
    <property type="entry name" value="TRYPSIN_DOM"/>
    <property type="match status" value="1"/>
</dbReference>
<keyword evidence="5" id="KW-1185">Reference proteome</keyword>
<dbReference type="Pfam" id="PF13365">
    <property type="entry name" value="Trypsin_2"/>
    <property type="match status" value="1"/>
</dbReference>
<dbReference type="EMBL" id="AATQ01000080">
    <property type="protein sequence ID" value="EAU43549.1"/>
    <property type="molecule type" value="Genomic_DNA"/>
</dbReference>
<name>Q0FH72_SALBH</name>
<dbReference type="InterPro" id="IPR018114">
    <property type="entry name" value="TRYPSIN_HIS"/>
</dbReference>
<dbReference type="AlphaFoldDB" id="Q0FH72"/>
<proteinExistence type="predicted"/>
<evidence type="ECO:0000256" key="1">
    <source>
        <dbReference type="ARBA" id="ARBA00022729"/>
    </source>
</evidence>
<evidence type="ECO:0000259" key="3">
    <source>
        <dbReference type="PROSITE" id="PS50240"/>
    </source>
</evidence>
<dbReference type="GO" id="GO:0006508">
    <property type="term" value="P:proteolysis"/>
    <property type="evidence" value="ECO:0007669"/>
    <property type="project" value="InterPro"/>
</dbReference>
<reference evidence="4 5" key="1">
    <citation type="journal article" date="2010" name="J. Bacteriol.">
        <title>Genome sequences of Pelagibaca bermudensis HTCC2601T and Maritimibacter alkaliphilus HTCC2654T, the type strains of two marine Roseobacter genera.</title>
        <authorList>
            <person name="Thrash J.C."/>
            <person name="Cho J.C."/>
            <person name="Ferriera S."/>
            <person name="Johnson J."/>
            <person name="Vergin K.L."/>
            <person name="Giovannoni S.J."/>
        </authorList>
    </citation>
    <scope>NUCLEOTIDE SEQUENCE [LARGE SCALE GENOMIC DNA]</scope>
    <source>
        <strain evidence="5">DSM 26914 / JCM 13377 / KCTC 12554 / HTCC2601</strain>
    </source>
</reference>
<protein>
    <submittedName>
        <fullName evidence="4">Trypsin domain protein</fullName>
    </submittedName>
</protein>
<feature type="chain" id="PRO_5004171831" evidence="2">
    <location>
        <begin position="26"/>
        <end position="247"/>
    </location>
</feature>
<dbReference type="eggNOG" id="COG3591">
    <property type="taxonomic scope" value="Bacteria"/>
</dbReference>
<dbReference type="InterPro" id="IPR009003">
    <property type="entry name" value="Peptidase_S1_PA"/>
</dbReference>
<feature type="signal peptide" evidence="2">
    <location>
        <begin position="1"/>
        <end position="25"/>
    </location>
</feature>
<feature type="domain" description="Peptidase S1" evidence="3">
    <location>
        <begin position="18"/>
        <end position="239"/>
    </location>
</feature>
<dbReference type="InterPro" id="IPR050966">
    <property type="entry name" value="Glutamyl_endopeptidase"/>
</dbReference>